<keyword evidence="3" id="KW-1185">Reference proteome</keyword>
<proteinExistence type="predicted"/>
<dbReference type="EMBL" id="AMZN01000110">
    <property type="protein sequence ID" value="ELR68551.1"/>
    <property type="molecule type" value="Genomic_DNA"/>
</dbReference>
<dbReference type="STRING" id="1237149.C900_00292"/>
<dbReference type="OrthoDB" id="9813998at2"/>
<dbReference type="RefSeq" id="WP_009583202.1">
    <property type="nucleotide sequence ID" value="NZ_AMZN01000110.1"/>
</dbReference>
<dbReference type="Proteomes" id="UP000011135">
    <property type="component" value="Unassembled WGS sequence"/>
</dbReference>
<keyword evidence="1" id="KW-0472">Membrane</keyword>
<gene>
    <name evidence="2" type="ORF">C900_00292</name>
</gene>
<evidence type="ECO:0000313" key="3">
    <source>
        <dbReference type="Proteomes" id="UP000011135"/>
    </source>
</evidence>
<dbReference type="InterPro" id="IPR021218">
    <property type="entry name" value="DUF2784"/>
</dbReference>
<comment type="caution">
    <text evidence="2">The sequence shown here is derived from an EMBL/GenBank/DDBJ whole genome shotgun (WGS) entry which is preliminary data.</text>
</comment>
<feature type="transmembrane region" description="Helical" evidence="1">
    <location>
        <begin position="97"/>
        <end position="115"/>
    </location>
</feature>
<evidence type="ECO:0000313" key="2">
    <source>
        <dbReference type="EMBL" id="ELR68551.1"/>
    </source>
</evidence>
<protein>
    <recommendedName>
        <fullName evidence="4">DUF2784 domain-containing protein</fullName>
    </recommendedName>
</protein>
<keyword evidence="1" id="KW-1133">Transmembrane helix</keyword>
<dbReference type="Pfam" id="PF10861">
    <property type="entry name" value="DUF2784"/>
    <property type="match status" value="1"/>
</dbReference>
<name>L8JI50_9BACT</name>
<evidence type="ECO:0008006" key="4">
    <source>
        <dbReference type="Google" id="ProtNLM"/>
    </source>
</evidence>
<reference evidence="2 3" key="1">
    <citation type="submission" date="2012-12" db="EMBL/GenBank/DDBJ databases">
        <title>Genome assembly of Fulvivirga imtechensis AK7.</title>
        <authorList>
            <person name="Nupur N."/>
            <person name="Khatri I."/>
            <person name="Kumar R."/>
            <person name="Subramanian S."/>
            <person name="Pinnaka A."/>
        </authorList>
    </citation>
    <scope>NUCLEOTIDE SEQUENCE [LARGE SCALE GENOMIC DNA]</scope>
    <source>
        <strain evidence="2 3">AK7</strain>
    </source>
</reference>
<accession>L8JI50</accession>
<dbReference type="AlphaFoldDB" id="L8JI50"/>
<feature type="transmembrane region" description="Helical" evidence="1">
    <location>
        <begin position="35"/>
        <end position="55"/>
    </location>
</feature>
<evidence type="ECO:0000256" key="1">
    <source>
        <dbReference type="SAM" id="Phobius"/>
    </source>
</evidence>
<feature type="transmembrane region" description="Helical" evidence="1">
    <location>
        <begin position="6"/>
        <end position="28"/>
    </location>
</feature>
<keyword evidence="1" id="KW-0812">Transmembrane</keyword>
<organism evidence="2 3">
    <name type="scientific">Fulvivirga imtechensis AK7</name>
    <dbReference type="NCBI Taxonomy" id="1237149"/>
    <lineage>
        <taxon>Bacteria</taxon>
        <taxon>Pseudomonadati</taxon>
        <taxon>Bacteroidota</taxon>
        <taxon>Cytophagia</taxon>
        <taxon>Cytophagales</taxon>
        <taxon>Fulvivirgaceae</taxon>
        <taxon>Fulvivirga</taxon>
    </lineage>
</organism>
<sequence length="124" mass="14267">MIWLKAADIVLTVLHIGLTLFNLTGWAFNRLKRIHLVTILLTLGSWVILGFFYGFGYCFLTDWHWDVKEELGEEGIPNSFIKYYLDILFNADIPADTVDVIAIIGLVFALAMTVIKNRDLIYRK</sequence>
<dbReference type="eggNOG" id="ENOG5032YAM">
    <property type="taxonomic scope" value="Bacteria"/>
</dbReference>